<dbReference type="EMBL" id="RAWB01000575">
    <property type="protein sequence ID" value="RKH45430.1"/>
    <property type="molecule type" value="Genomic_DNA"/>
</dbReference>
<dbReference type="AlphaFoldDB" id="A0A3A8NPW4"/>
<evidence type="ECO:0000313" key="3">
    <source>
        <dbReference type="Proteomes" id="UP000272888"/>
    </source>
</evidence>
<protein>
    <submittedName>
        <fullName evidence="2">Uncharacterized protein</fullName>
    </submittedName>
</protein>
<feature type="compositionally biased region" description="Basic and acidic residues" evidence="1">
    <location>
        <begin position="36"/>
        <end position="50"/>
    </location>
</feature>
<feature type="region of interest" description="Disordered" evidence="1">
    <location>
        <begin position="36"/>
        <end position="61"/>
    </location>
</feature>
<comment type="caution">
    <text evidence="2">The sequence shown here is derived from an EMBL/GenBank/DDBJ whole genome shotgun (WGS) entry which is preliminary data.</text>
</comment>
<accession>A0A3A8NPW4</accession>
<evidence type="ECO:0000256" key="1">
    <source>
        <dbReference type="SAM" id="MobiDB-lite"/>
    </source>
</evidence>
<evidence type="ECO:0000313" key="2">
    <source>
        <dbReference type="EMBL" id="RKH45430.1"/>
    </source>
</evidence>
<dbReference type="Proteomes" id="UP000272888">
    <property type="component" value="Unassembled WGS sequence"/>
</dbReference>
<keyword evidence="3" id="KW-1185">Reference proteome</keyword>
<reference evidence="3" key="1">
    <citation type="submission" date="2018-09" db="EMBL/GenBank/DDBJ databases">
        <authorList>
            <person name="Livingstone P.G."/>
            <person name="Whitworth D.E."/>
        </authorList>
    </citation>
    <scope>NUCLEOTIDE SEQUENCE [LARGE SCALE GENOMIC DNA]</scope>
    <source>
        <strain evidence="3">CA051B</strain>
    </source>
</reference>
<sequence length="61" mass="6271">MVIVGSMVVGILLLLAVLSAVVMGGALANKNIRADVERDAEKRASRRHDGPGPAGGEPVHV</sequence>
<organism evidence="2 3">
    <name type="scientific">Corallococcus llansteffanensis</name>
    <dbReference type="NCBI Taxonomy" id="2316731"/>
    <lineage>
        <taxon>Bacteria</taxon>
        <taxon>Pseudomonadati</taxon>
        <taxon>Myxococcota</taxon>
        <taxon>Myxococcia</taxon>
        <taxon>Myxococcales</taxon>
        <taxon>Cystobacterineae</taxon>
        <taxon>Myxococcaceae</taxon>
        <taxon>Corallococcus</taxon>
    </lineage>
</organism>
<gene>
    <name evidence="2" type="ORF">D7V93_35445</name>
</gene>
<dbReference type="RefSeq" id="WP_120647567.1">
    <property type="nucleotide sequence ID" value="NZ_RAWB01000575.1"/>
</dbReference>
<proteinExistence type="predicted"/>
<name>A0A3A8NPW4_9BACT</name>